<dbReference type="AlphaFoldDB" id="A0A2T7URK0"/>
<dbReference type="RefSeq" id="WP_107753503.1">
    <property type="nucleotide sequence ID" value="NZ_QBKF01000010.1"/>
</dbReference>
<evidence type="ECO:0000313" key="3">
    <source>
        <dbReference type="Proteomes" id="UP000244810"/>
    </source>
</evidence>
<dbReference type="EMBL" id="QDDR01000005">
    <property type="protein sequence ID" value="PVE47284.1"/>
    <property type="molecule type" value="Genomic_DNA"/>
</dbReference>
<organism evidence="2 3">
    <name type="scientific">Pararhodobacter aggregans</name>
    <dbReference type="NCBI Taxonomy" id="404875"/>
    <lineage>
        <taxon>Bacteria</taxon>
        <taxon>Pseudomonadati</taxon>
        <taxon>Pseudomonadota</taxon>
        <taxon>Alphaproteobacteria</taxon>
        <taxon>Rhodobacterales</taxon>
        <taxon>Paracoccaceae</taxon>
        <taxon>Pararhodobacter</taxon>
    </lineage>
</organism>
<proteinExistence type="predicted"/>
<keyword evidence="3" id="KW-1185">Reference proteome</keyword>
<comment type="caution">
    <text evidence="2">The sequence shown here is derived from an EMBL/GenBank/DDBJ whole genome shotgun (WGS) entry which is preliminary data.</text>
</comment>
<evidence type="ECO:0000256" key="1">
    <source>
        <dbReference type="SAM" id="SignalP"/>
    </source>
</evidence>
<accession>A0A2T7URK0</accession>
<feature type="chain" id="PRO_5015736173" evidence="1">
    <location>
        <begin position="19"/>
        <end position="207"/>
    </location>
</feature>
<sequence>MRLVLTLALILGTTAAEASICDYRLSSLIQRRGSPAMEAERAATATPEDSGPVLYFTVNPRTGETSLGATGTGSPNDGFLTRTARVLGSAVAVVTRDSPLVSAGGAVAGAGIEALCYFRDERITDYDDVLSVLETVSLTMPPDLFAVIEPGLERRDAFVRLNRNDGYDAVEYQVKDLYIVNGQLRHRNWGVNDIVGDITIFLPRPVE</sequence>
<reference evidence="2 3" key="1">
    <citation type="journal article" date="2011" name="Syst. Appl. Microbiol.">
        <title>Defluviimonas denitrificans gen. nov., sp. nov., and Pararhodobacter aggregans gen. nov., sp. nov., non-phototrophic Rhodobacteraceae from the biofilter of a marine aquaculture.</title>
        <authorList>
            <person name="Foesel B.U."/>
            <person name="Drake H.L."/>
            <person name="Schramm A."/>
        </authorList>
    </citation>
    <scope>NUCLEOTIDE SEQUENCE [LARGE SCALE GENOMIC DNA]</scope>
    <source>
        <strain evidence="2 3">D1-19</strain>
    </source>
</reference>
<dbReference type="OrthoDB" id="7877072at2"/>
<feature type="signal peptide" evidence="1">
    <location>
        <begin position="1"/>
        <end position="18"/>
    </location>
</feature>
<gene>
    <name evidence="2" type="ORF">DDE23_10535</name>
</gene>
<evidence type="ECO:0000313" key="2">
    <source>
        <dbReference type="EMBL" id="PVE47284.1"/>
    </source>
</evidence>
<protein>
    <submittedName>
        <fullName evidence="2">Uncharacterized protein</fullName>
    </submittedName>
</protein>
<keyword evidence="1" id="KW-0732">Signal</keyword>
<dbReference type="Proteomes" id="UP000244810">
    <property type="component" value="Unassembled WGS sequence"/>
</dbReference>
<name>A0A2T7URK0_9RHOB</name>